<organism evidence="1">
    <name type="scientific">Siphoviridae sp. ctHxr66</name>
    <dbReference type="NCBI Taxonomy" id="2826237"/>
    <lineage>
        <taxon>Viruses</taxon>
        <taxon>Duplodnaviria</taxon>
        <taxon>Heunggongvirae</taxon>
        <taxon>Uroviricota</taxon>
        <taxon>Caudoviricetes</taxon>
    </lineage>
</organism>
<protein>
    <submittedName>
        <fullName evidence="1">Uncharacterized protein</fullName>
    </submittedName>
</protein>
<accession>A0A8S5MIR2</accession>
<proteinExistence type="predicted"/>
<reference evidence="1" key="1">
    <citation type="journal article" date="2021" name="Proc. Natl. Acad. Sci. U.S.A.">
        <title>A Catalog of Tens of Thousands of Viruses from Human Metagenomes Reveals Hidden Associations with Chronic Diseases.</title>
        <authorList>
            <person name="Tisza M.J."/>
            <person name="Buck C.B."/>
        </authorList>
    </citation>
    <scope>NUCLEOTIDE SEQUENCE</scope>
    <source>
        <strain evidence="1">CtHxr66</strain>
    </source>
</reference>
<sequence length="42" mass="4450">MASVTALNREKYSGMETPPFCKQDSTGGVSETVEGCRGAKII</sequence>
<dbReference type="EMBL" id="BK014907">
    <property type="protein sequence ID" value="DAD81787.1"/>
    <property type="molecule type" value="Genomic_DNA"/>
</dbReference>
<evidence type="ECO:0000313" key="1">
    <source>
        <dbReference type="EMBL" id="DAD81787.1"/>
    </source>
</evidence>
<name>A0A8S5MIR2_9CAUD</name>